<dbReference type="Pfam" id="PF05699">
    <property type="entry name" value="Dimer_Tnp_hAT"/>
    <property type="match status" value="1"/>
</dbReference>
<feature type="domain" description="TLDc" evidence="1">
    <location>
        <begin position="1426"/>
        <end position="1591"/>
    </location>
</feature>
<evidence type="ECO:0000259" key="1">
    <source>
        <dbReference type="PROSITE" id="PS51886"/>
    </source>
</evidence>
<keyword evidence="3" id="KW-1185">Reference proteome</keyword>
<gene>
    <name evidence="2" type="ORF">H4Q32_000406</name>
</gene>
<dbReference type="InterPro" id="IPR006571">
    <property type="entry name" value="TLDc_dom"/>
</dbReference>
<proteinExistence type="predicted"/>
<dbReference type="Proteomes" id="UP000830375">
    <property type="component" value="Unassembled WGS sequence"/>
</dbReference>
<dbReference type="EMBL" id="JACTAM010000022">
    <property type="protein sequence ID" value="KAI2650421.1"/>
    <property type="molecule type" value="Genomic_DNA"/>
</dbReference>
<comment type="caution">
    <text evidence="2">The sequence shown here is derived from an EMBL/GenBank/DDBJ whole genome shotgun (WGS) entry which is preliminary data.</text>
</comment>
<organism evidence="2 3">
    <name type="scientific">Labeo rohita</name>
    <name type="common">Indian major carp</name>
    <name type="synonym">Cyprinus rohita</name>
    <dbReference type="NCBI Taxonomy" id="84645"/>
    <lineage>
        <taxon>Eukaryota</taxon>
        <taxon>Metazoa</taxon>
        <taxon>Chordata</taxon>
        <taxon>Craniata</taxon>
        <taxon>Vertebrata</taxon>
        <taxon>Euteleostomi</taxon>
        <taxon>Actinopterygii</taxon>
        <taxon>Neopterygii</taxon>
        <taxon>Teleostei</taxon>
        <taxon>Ostariophysi</taxon>
        <taxon>Cypriniformes</taxon>
        <taxon>Cyprinidae</taxon>
        <taxon>Labeoninae</taxon>
        <taxon>Labeonini</taxon>
        <taxon>Labeo</taxon>
    </lineage>
</organism>
<dbReference type="Pfam" id="PF07534">
    <property type="entry name" value="TLD"/>
    <property type="match status" value="1"/>
</dbReference>
<evidence type="ECO:0000313" key="2">
    <source>
        <dbReference type="EMBL" id="KAI2650421.1"/>
    </source>
</evidence>
<accession>A0ABQ8LIC3</accession>
<dbReference type="InterPro" id="IPR008906">
    <property type="entry name" value="HATC_C_dom"/>
</dbReference>
<protein>
    <submittedName>
        <fullName evidence="2">Interferon-induced protein 44-like</fullName>
    </submittedName>
</protein>
<dbReference type="SUPFAM" id="SSF52540">
    <property type="entry name" value="P-loop containing nucleoside triphosphate hydrolases"/>
    <property type="match status" value="1"/>
</dbReference>
<dbReference type="Pfam" id="PF14291">
    <property type="entry name" value="DUF4371"/>
    <property type="match status" value="1"/>
</dbReference>
<dbReference type="InterPro" id="IPR027417">
    <property type="entry name" value="P-loop_NTPase"/>
</dbReference>
<reference evidence="2 3" key="1">
    <citation type="submission" date="2022-01" db="EMBL/GenBank/DDBJ databases">
        <title>A high-quality chromosome-level genome assembly of rohu carp, Labeo rohita.</title>
        <authorList>
            <person name="Arick M.A. II"/>
            <person name="Hsu C.-Y."/>
            <person name="Magbanua Z."/>
            <person name="Pechanova O."/>
            <person name="Grover C."/>
            <person name="Miller E."/>
            <person name="Thrash A."/>
            <person name="Ezzel L."/>
            <person name="Alam S."/>
            <person name="Benzie J."/>
            <person name="Hamilton M."/>
            <person name="Karsi A."/>
            <person name="Lawrence M.L."/>
            <person name="Peterson D.G."/>
        </authorList>
    </citation>
    <scope>NUCLEOTIDE SEQUENCE [LARGE SCALE GENOMIC DNA]</scope>
    <source>
        <strain evidence="3">BAU-BD-2019</strain>
        <tissue evidence="2">Blood</tissue>
    </source>
</reference>
<dbReference type="SMART" id="SM00584">
    <property type="entry name" value="TLDc"/>
    <property type="match status" value="1"/>
</dbReference>
<evidence type="ECO:0000313" key="3">
    <source>
        <dbReference type="Proteomes" id="UP000830375"/>
    </source>
</evidence>
<dbReference type="InterPro" id="IPR025398">
    <property type="entry name" value="DUF4371"/>
</dbReference>
<dbReference type="Gene3D" id="3.40.50.300">
    <property type="entry name" value="P-loop containing nucleotide triphosphate hydrolases"/>
    <property type="match status" value="1"/>
</dbReference>
<dbReference type="InterPro" id="IPR012337">
    <property type="entry name" value="RNaseH-like_sf"/>
</dbReference>
<dbReference type="PANTHER" id="PTHR45749">
    <property type="match status" value="1"/>
</dbReference>
<dbReference type="PANTHER" id="PTHR45749:SF28">
    <property type="entry name" value="ZINC FINGER MYM-TYPE PROTEIN 1-LIKE-RELATED"/>
    <property type="match status" value="1"/>
</dbReference>
<dbReference type="SUPFAM" id="SSF53098">
    <property type="entry name" value="Ribonuclease H-like"/>
    <property type="match status" value="2"/>
</dbReference>
<sequence>MWAGVATVPGLNFCPSPPLLDGVLKEHLENATVFKGTSKTVQNELLDCMLSVVREQIIQDAQSSDFLSIQADETTDIATQCQLVLVLRYIDAKSNVQERFFEFIPLCSTTADSIATVLKERLAVILPEDQKSKLISQAYDGASVMRGDATAGAQRKMQDVYPNAHYIHCYAHQLNLIMQQATSHISKVRIFFSDLGGFSSFFSRSPKRTDVLDKVVAHRLPTSSNVRWNFHSCAINTVFEHREDLIRCFQSIRDSGDFDPVTVREAGAFAMLLENQDFKGSIQQFQQDLQKIRNSLHSLVDQCSEGGSQPKRQRSLSPEVHERIAAEVCDTILRHTLERFSFTDHLVSATLLQADRFEQYTMAFPEDALSRTLKAYPVLDGSNLKTELSLIYCKEEFRACCGALDLLQLFMENNLEEVFSETVTLLKILVTTPMTTAEAEMCFSTLKRIKTFLRNSMTQERLNALAMLLIEKRLVTEMTNFNQKVIEKFASQKERRAKFVFKGHTETLFTPSNGNFLKEVELMAKFDPIMKDHLNRVERGTASHNSYLGHHWMTSSRQIFFSIILDCTPDISHIEQLSVVIRVVSLMEKPHIGEHFMGFLKAEESTGQHLASMILTRLEELGIPFDDCRGQSYYNGANMKGKNKGVQARLLEKNPRALFVPCGAHTLNLVVCDAAKGSVDAMSWCTAKALHIIFSLLPKMWAETRWESKSHGVTQHKWQQLSLTTVFYWICPKLPTKKRITSRPEVIRRCSLSCTIICTCVVTLVPADPDMALLVMRPMKMELMELKKLDFPAPTGPIITIRTRLTDVTTDMREILVVSITYTTQWIFSCRDAGLEAFCSSVRWDPDGHIAHGRQKLDIHELKLCREESVLHSPVIKQRCTDIDSSTSKPASAFANKICVWGSAVAWIVEAGSTEIPAPDCSSSPMVSHNTNGNGFPSRPSFTGYKVVVLHSTNIIQIVVCKVEHLLYSGEKQDVTVELQLQLLTVVLHRMFTLRRMEASFSSSLLDMREILVASITYATQWIFSCRDAAVWYVALKNAADVLNIQSCTLVPADPDMALLVMRPMKMELMELKKLDFPAPTGPIIRILTRLIDVIRDIREILVASITYTTQWIFSCLESHGVTQHKWQQLSLTTVFHWICAKLPTKKRITSRPVIKKRSLNFSLNLYLCGETSACRSRHGFAGNAAHEDGVDGVEETGFSSTYRTNHEDSKATDRCQQHFFFKTEQESLFICNMPATLSVIYTDMMEILVASITYTTQWIFSCRDAGLEAFCSSVLHLIAPPVPWCHTTQMATAFPHDRLSLDICSLNGCRLQVKWGPDGHIAYGRQKLYIHELKLCREESVPHFLVRHKVVLFALQRKKKNKLDQQQCQQDLKTAEKIGDMFPSSCASSGTPTHLALIVGRFGVKTVPQSGADMHTMLPNILSMALLTSNLTEKQRKQLCGLMGNVKLTLLYKASVHGYQASAFHQRCDRQGPTLLVAYNRSGYTFGGYTSVDYAQSGQQITDETSFMFSFQGGAPVRFNCSSDCYARYDDAGGPNFGEQFYFCYNNQPVVYDQGRDLYFRARVKAFNFHPATLYGNDTQLSECEVYKVEQIPQISAKIKPWRNVLWTAKRRAELMDMIRKYKPIMTSVSQIRILMIGPVGAGKSSFFNSINSIFMGRITSKAMSGSAGTSLTTQFRTYPVKDGREGKPLPFVLCDTMGLEEQSGAGLDIEDISSILQGHIPDRYKFNPTSTFQPNEQKASRPASLQEKIHCVVYVIDTTKISLMSDKLQEKLTTIRRKVNSLAIPQMVLMTKVDEACPEVEKDLQSLYVSSYIKSKVQEVSSRLGVPVSCVLPVKNYSQELELELNCDVLLLTALQQMLNFADDYLDDVGPM</sequence>
<dbReference type="PROSITE" id="PS51886">
    <property type="entry name" value="TLDC"/>
    <property type="match status" value="1"/>
</dbReference>
<name>A0ABQ8LIC3_LABRO</name>
<dbReference type="CDD" id="cd00882">
    <property type="entry name" value="Ras_like_GTPase"/>
    <property type="match status" value="1"/>
</dbReference>